<keyword evidence="9" id="KW-0418">Kinase</keyword>
<evidence type="ECO:0000256" key="7">
    <source>
        <dbReference type="ARBA" id="ARBA00022692"/>
    </source>
</evidence>
<evidence type="ECO:0000256" key="8">
    <source>
        <dbReference type="ARBA" id="ARBA00022741"/>
    </source>
</evidence>
<feature type="domain" description="Histidine kinase" evidence="17">
    <location>
        <begin position="245"/>
        <end position="466"/>
    </location>
</feature>
<feature type="region of interest" description="Disordered" evidence="16">
    <location>
        <begin position="599"/>
        <end position="620"/>
    </location>
</feature>
<proteinExistence type="predicted"/>
<dbReference type="SUPFAM" id="SSF55874">
    <property type="entry name" value="ATPase domain of HSP90 chaperone/DNA topoisomerase II/histidine kinase"/>
    <property type="match status" value="1"/>
</dbReference>
<sequence length="756" mass="84862">MAEFCRKDFEWVPGMEAALSEKLAQERRARLAAERLLEQKKRELFAANQKLALHARALSDQIVKQRHGLQVALTEAASLKGENHRVRGDLERAESVAMIAQRRLWDALETIQDGFAVYDSELRLVVANKAYLSFFHGEIAVTAGVTYDSVLKIVANHQMIDMAGRDPLDWHHDMIARIKREHIEPMVLKTREGQHIKMIDRWSDDGDLVCLSQNITPIIERERELEEARNKAEAANRAKSAFLANMSHEIRTPMNGVVGMAELLYETDLNEEQQLYAETIRSSGEALLTIINDVLDYSKIEAERLRLYPEQFDLERCLHEIMVLLQPSAKDKGIKLLVDYDLFLPTRFMADPGRMRQILTNLIGNAVKFTTSGHVLARVVGFEREDDAYELHVTVEDTGIGISADNIDHVFGEFNQVESTSNRRFEGTGLGLAITRQLVLLMGGSVWVDSNLGEGSCFGFIVTLPRAEPAEPVDRPTPPVTLRAALVVDDLLVNRVILERQLETYGLEVTLCRTGAEALNVIDDGGQFDVVLTDHHMPDLDGIELSKRLRAMGHETPILLLTSDNAALEQAEADCNLFGCLEKPVLRSDLFRMLQKISVGPEPEPLPEPEPPPPPPPAPVKRQMRILAAEDNRTNQLVFGKMVKDLDIELRFAGNGREAVEEWRKYKPDLIFMDISMPEMDGREATRAIRSEEFGTGAHVPICALTAHAMEGDSDSIFEAGLDHYLTKPLKKAAITDRIKAHQPEEARPVLPEPEE</sequence>
<dbReference type="GO" id="GO:0005886">
    <property type="term" value="C:plasma membrane"/>
    <property type="evidence" value="ECO:0007669"/>
    <property type="project" value="UniProtKB-SubCell"/>
</dbReference>
<feature type="modified residue" description="4-aspartylphosphate" evidence="14">
    <location>
        <position position="534"/>
    </location>
</feature>
<feature type="coiled-coil region" evidence="15">
    <location>
        <begin position="218"/>
        <end position="245"/>
    </location>
</feature>
<keyword evidence="6" id="KW-0808">Transferase</keyword>
<evidence type="ECO:0000256" key="2">
    <source>
        <dbReference type="ARBA" id="ARBA00004651"/>
    </source>
</evidence>
<organism evidence="19 20">
    <name type="scientific">Rhodobacter aestuarii</name>
    <dbReference type="NCBI Taxonomy" id="453582"/>
    <lineage>
        <taxon>Bacteria</taxon>
        <taxon>Pseudomonadati</taxon>
        <taxon>Pseudomonadota</taxon>
        <taxon>Alphaproteobacteria</taxon>
        <taxon>Rhodobacterales</taxon>
        <taxon>Rhodobacter group</taxon>
        <taxon>Rhodobacter</taxon>
    </lineage>
</organism>
<dbReference type="PANTHER" id="PTHR45339">
    <property type="entry name" value="HYBRID SIGNAL TRANSDUCTION HISTIDINE KINASE J"/>
    <property type="match status" value="1"/>
</dbReference>
<evidence type="ECO:0000256" key="9">
    <source>
        <dbReference type="ARBA" id="ARBA00022777"/>
    </source>
</evidence>
<dbReference type="PROSITE" id="PS50109">
    <property type="entry name" value="HIS_KIN"/>
    <property type="match status" value="1"/>
</dbReference>
<dbReference type="Pfam" id="PF12860">
    <property type="entry name" value="PAS_7"/>
    <property type="match status" value="1"/>
</dbReference>
<dbReference type="InterPro" id="IPR011006">
    <property type="entry name" value="CheY-like_superfamily"/>
</dbReference>
<dbReference type="InterPro" id="IPR001789">
    <property type="entry name" value="Sig_transdc_resp-reg_receiver"/>
</dbReference>
<dbReference type="Gene3D" id="3.40.50.2300">
    <property type="match status" value="2"/>
</dbReference>
<evidence type="ECO:0000256" key="4">
    <source>
        <dbReference type="ARBA" id="ARBA00022475"/>
    </source>
</evidence>
<keyword evidence="12" id="KW-0902">Two-component regulatory system</keyword>
<keyword evidence="7" id="KW-0812">Transmembrane</keyword>
<dbReference type="InterPro" id="IPR003594">
    <property type="entry name" value="HATPase_dom"/>
</dbReference>
<feature type="domain" description="Response regulatory" evidence="18">
    <location>
        <begin position="625"/>
        <end position="743"/>
    </location>
</feature>
<keyword evidence="11" id="KW-1133">Transmembrane helix</keyword>
<dbReference type="SMART" id="SM00448">
    <property type="entry name" value="REC"/>
    <property type="match status" value="2"/>
</dbReference>
<feature type="region of interest" description="Disordered" evidence="16">
    <location>
        <begin position="737"/>
        <end position="756"/>
    </location>
</feature>
<dbReference type="InterPro" id="IPR036890">
    <property type="entry name" value="HATPase_C_sf"/>
</dbReference>
<dbReference type="EMBL" id="FTOG01000004">
    <property type="protein sequence ID" value="SIS75321.1"/>
    <property type="molecule type" value="Genomic_DNA"/>
</dbReference>
<dbReference type="PROSITE" id="PS50110">
    <property type="entry name" value="RESPONSE_REGULATORY"/>
    <property type="match status" value="2"/>
</dbReference>
<dbReference type="Pfam" id="PF00512">
    <property type="entry name" value="HisKA"/>
    <property type="match status" value="1"/>
</dbReference>
<dbReference type="Pfam" id="PF02518">
    <property type="entry name" value="HATPase_c"/>
    <property type="match status" value="1"/>
</dbReference>
<feature type="compositionally biased region" description="Basic and acidic residues" evidence="16">
    <location>
        <begin position="737"/>
        <end position="748"/>
    </location>
</feature>
<evidence type="ECO:0000256" key="12">
    <source>
        <dbReference type="ARBA" id="ARBA00023012"/>
    </source>
</evidence>
<keyword evidence="20" id="KW-1185">Reference proteome</keyword>
<evidence type="ECO:0000256" key="15">
    <source>
        <dbReference type="SAM" id="Coils"/>
    </source>
</evidence>
<dbReference type="CDD" id="cd16922">
    <property type="entry name" value="HATPase_EvgS-ArcB-TorS-like"/>
    <property type="match status" value="1"/>
</dbReference>
<evidence type="ECO:0000256" key="3">
    <source>
        <dbReference type="ARBA" id="ARBA00012438"/>
    </source>
</evidence>
<evidence type="ECO:0000259" key="18">
    <source>
        <dbReference type="PROSITE" id="PS50110"/>
    </source>
</evidence>
<dbReference type="Pfam" id="PF00072">
    <property type="entry name" value="Response_reg"/>
    <property type="match status" value="2"/>
</dbReference>
<keyword evidence="5 14" id="KW-0597">Phosphoprotein</keyword>
<evidence type="ECO:0000313" key="19">
    <source>
        <dbReference type="EMBL" id="SIS75321.1"/>
    </source>
</evidence>
<comment type="catalytic activity">
    <reaction evidence="1">
        <text>ATP + protein L-histidine = ADP + protein N-phospho-L-histidine.</text>
        <dbReference type="EC" id="2.7.13.3"/>
    </reaction>
</comment>
<dbReference type="InterPro" id="IPR003661">
    <property type="entry name" value="HisK_dim/P_dom"/>
</dbReference>
<dbReference type="InterPro" id="IPR005467">
    <property type="entry name" value="His_kinase_dom"/>
</dbReference>
<dbReference type="GO" id="GO:0000155">
    <property type="term" value="F:phosphorelay sensor kinase activity"/>
    <property type="evidence" value="ECO:0007669"/>
    <property type="project" value="InterPro"/>
</dbReference>
<dbReference type="STRING" id="453582.SAMN05421580_104192"/>
<keyword evidence="4" id="KW-1003">Cell membrane</keyword>
<evidence type="ECO:0000256" key="1">
    <source>
        <dbReference type="ARBA" id="ARBA00000085"/>
    </source>
</evidence>
<evidence type="ECO:0000256" key="10">
    <source>
        <dbReference type="ARBA" id="ARBA00022840"/>
    </source>
</evidence>
<dbReference type="SMART" id="SM00387">
    <property type="entry name" value="HATPase_c"/>
    <property type="match status" value="1"/>
</dbReference>
<name>A0A1N7LNL8_9RHOB</name>
<dbReference type="FunFam" id="1.10.287.130:FF:000003">
    <property type="entry name" value="Histidine kinase"/>
    <property type="match status" value="1"/>
</dbReference>
<protein>
    <recommendedName>
        <fullName evidence="3">histidine kinase</fullName>
        <ecNumber evidence="3">2.7.13.3</ecNumber>
    </recommendedName>
</protein>
<keyword evidence="8" id="KW-0547">Nucleotide-binding</keyword>
<comment type="subcellular location">
    <subcellularLocation>
        <location evidence="2">Cell membrane</location>
        <topology evidence="2">Multi-pass membrane protein</topology>
    </subcellularLocation>
</comment>
<accession>A0A1N7LNL8</accession>
<reference evidence="20" key="1">
    <citation type="submission" date="2017-01" db="EMBL/GenBank/DDBJ databases">
        <authorList>
            <person name="Varghese N."/>
            <person name="Submissions S."/>
        </authorList>
    </citation>
    <scope>NUCLEOTIDE SEQUENCE [LARGE SCALE GENOMIC DNA]</scope>
    <source>
        <strain evidence="20">DSM 19945</strain>
    </source>
</reference>
<evidence type="ECO:0000259" key="17">
    <source>
        <dbReference type="PROSITE" id="PS50109"/>
    </source>
</evidence>
<feature type="coiled-coil region" evidence="15">
    <location>
        <begin position="23"/>
        <end position="50"/>
    </location>
</feature>
<evidence type="ECO:0000313" key="20">
    <source>
        <dbReference type="Proteomes" id="UP000186221"/>
    </source>
</evidence>
<gene>
    <name evidence="19" type="ORF">SAMN05421580_104192</name>
</gene>
<feature type="domain" description="Response regulatory" evidence="18">
    <location>
        <begin position="484"/>
        <end position="598"/>
    </location>
</feature>
<evidence type="ECO:0000256" key="6">
    <source>
        <dbReference type="ARBA" id="ARBA00022679"/>
    </source>
</evidence>
<evidence type="ECO:0000256" key="16">
    <source>
        <dbReference type="SAM" id="MobiDB-lite"/>
    </source>
</evidence>
<dbReference type="RefSeq" id="WP_245826474.1">
    <property type="nucleotide sequence ID" value="NZ_FTOG01000004.1"/>
</dbReference>
<evidence type="ECO:0000256" key="13">
    <source>
        <dbReference type="ARBA" id="ARBA00023136"/>
    </source>
</evidence>
<keyword evidence="15" id="KW-0175">Coiled coil</keyword>
<dbReference type="Proteomes" id="UP000186221">
    <property type="component" value="Unassembled WGS sequence"/>
</dbReference>
<keyword evidence="13" id="KW-0472">Membrane</keyword>
<dbReference type="Gene3D" id="3.30.565.10">
    <property type="entry name" value="Histidine kinase-like ATPase, C-terminal domain"/>
    <property type="match status" value="1"/>
</dbReference>
<evidence type="ECO:0000256" key="5">
    <source>
        <dbReference type="ARBA" id="ARBA00022553"/>
    </source>
</evidence>
<dbReference type="InterPro" id="IPR036097">
    <property type="entry name" value="HisK_dim/P_sf"/>
</dbReference>
<dbReference type="EC" id="2.7.13.3" evidence="3"/>
<dbReference type="AlphaFoldDB" id="A0A1N7LNL8"/>
<dbReference type="CDD" id="cd00082">
    <property type="entry name" value="HisKA"/>
    <property type="match status" value="1"/>
</dbReference>
<dbReference type="Gene3D" id="1.10.287.130">
    <property type="match status" value="1"/>
</dbReference>
<dbReference type="InterPro" id="IPR004358">
    <property type="entry name" value="Sig_transdc_His_kin-like_C"/>
</dbReference>
<dbReference type="SUPFAM" id="SSF52172">
    <property type="entry name" value="CheY-like"/>
    <property type="match status" value="2"/>
</dbReference>
<evidence type="ECO:0000256" key="14">
    <source>
        <dbReference type="PROSITE-ProRule" id="PRU00169"/>
    </source>
</evidence>
<feature type="modified residue" description="4-aspartylphosphate" evidence="14">
    <location>
        <position position="674"/>
    </location>
</feature>
<dbReference type="SMART" id="SM00388">
    <property type="entry name" value="HisKA"/>
    <property type="match status" value="1"/>
</dbReference>
<feature type="compositionally biased region" description="Pro residues" evidence="16">
    <location>
        <begin position="602"/>
        <end position="619"/>
    </location>
</feature>
<dbReference type="PRINTS" id="PR00344">
    <property type="entry name" value="BCTRLSENSOR"/>
</dbReference>
<dbReference type="SUPFAM" id="SSF47384">
    <property type="entry name" value="Homodimeric domain of signal transducing histidine kinase"/>
    <property type="match status" value="1"/>
</dbReference>
<evidence type="ECO:0000256" key="11">
    <source>
        <dbReference type="ARBA" id="ARBA00022989"/>
    </source>
</evidence>
<dbReference type="FunFam" id="3.30.565.10:FF:000010">
    <property type="entry name" value="Sensor histidine kinase RcsC"/>
    <property type="match status" value="1"/>
</dbReference>
<dbReference type="PANTHER" id="PTHR45339:SF1">
    <property type="entry name" value="HYBRID SIGNAL TRANSDUCTION HISTIDINE KINASE J"/>
    <property type="match status" value="1"/>
</dbReference>
<dbReference type="GO" id="GO:0005524">
    <property type="term" value="F:ATP binding"/>
    <property type="evidence" value="ECO:0007669"/>
    <property type="project" value="UniProtKB-KW"/>
</dbReference>
<keyword evidence="10" id="KW-0067">ATP-binding</keyword>
<dbReference type="CDD" id="cd17546">
    <property type="entry name" value="REC_hyHK_CKI1_RcsC-like"/>
    <property type="match status" value="2"/>
</dbReference>